<dbReference type="EMBL" id="MU826844">
    <property type="protein sequence ID" value="KAJ7371636.1"/>
    <property type="molecule type" value="Genomic_DNA"/>
</dbReference>
<dbReference type="AlphaFoldDB" id="A0A9X0CQF7"/>
<comment type="caution">
    <text evidence="1">The sequence shown here is derived from an EMBL/GenBank/DDBJ whole genome shotgun (WGS) entry which is preliminary data.</text>
</comment>
<dbReference type="Proteomes" id="UP001163046">
    <property type="component" value="Unassembled WGS sequence"/>
</dbReference>
<evidence type="ECO:0000313" key="2">
    <source>
        <dbReference type="Proteomes" id="UP001163046"/>
    </source>
</evidence>
<name>A0A9X0CQF7_9CNID</name>
<gene>
    <name evidence="1" type="ORF">OS493_024315</name>
</gene>
<accession>A0A9X0CQF7</accession>
<organism evidence="1 2">
    <name type="scientific">Desmophyllum pertusum</name>
    <dbReference type="NCBI Taxonomy" id="174260"/>
    <lineage>
        <taxon>Eukaryota</taxon>
        <taxon>Metazoa</taxon>
        <taxon>Cnidaria</taxon>
        <taxon>Anthozoa</taxon>
        <taxon>Hexacorallia</taxon>
        <taxon>Scleractinia</taxon>
        <taxon>Caryophylliina</taxon>
        <taxon>Caryophylliidae</taxon>
        <taxon>Desmophyllum</taxon>
    </lineage>
</organism>
<sequence>MDPRYDISSKTQWPAFRASHQFWRDTALHIQESTCSSVLLTSTRIRARVFNSLKGKFPKLEDAEEFYNLTLSSCLLEMEQTSAPRGIAVPQSTAGMVDKVTQTPAHQESATITKPEPAQHPVWILLQLYLPWMRLS</sequence>
<reference evidence="1" key="1">
    <citation type="submission" date="2023-01" db="EMBL/GenBank/DDBJ databases">
        <title>Genome assembly of the deep-sea coral Lophelia pertusa.</title>
        <authorList>
            <person name="Herrera S."/>
            <person name="Cordes E."/>
        </authorList>
    </citation>
    <scope>NUCLEOTIDE SEQUENCE</scope>
    <source>
        <strain evidence="1">USNM1676648</strain>
        <tissue evidence="1">Polyp</tissue>
    </source>
</reference>
<evidence type="ECO:0000313" key="1">
    <source>
        <dbReference type="EMBL" id="KAJ7371636.1"/>
    </source>
</evidence>
<protein>
    <submittedName>
        <fullName evidence="1">Uncharacterized protein</fullName>
    </submittedName>
</protein>
<proteinExistence type="predicted"/>
<keyword evidence="2" id="KW-1185">Reference proteome</keyword>